<gene>
    <name evidence="9" type="ORF">SAMN02745133_01795</name>
</gene>
<dbReference type="GO" id="GO:0005886">
    <property type="term" value="C:plasma membrane"/>
    <property type="evidence" value="ECO:0007669"/>
    <property type="project" value="UniProtKB-SubCell"/>
</dbReference>
<dbReference type="Proteomes" id="UP000184148">
    <property type="component" value="Unassembled WGS sequence"/>
</dbReference>
<evidence type="ECO:0000256" key="5">
    <source>
        <dbReference type="ARBA" id="ARBA00022989"/>
    </source>
</evidence>
<keyword evidence="6 7" id="KW-0472">Membrane</keyword>
<evidence type="ECO:0000259" key="8">
    <source>
        <dbReference type="Pfam" id="PF03458"/>
    </source>
</evidence>
<evidence type="ECO:0000256" key="2">
    <source>
        <dbReference type="ARBA" id="ARBA00008193"/>
    </source>
</evidence>
<proteinExistence type="inferred from homology"/>
<feature type="transmembrane region" description="Helical" evidence="7">
    <location>
        <begin position="64"/>
        <end position="83"/>
    </location>
</feature>
<reference evidence="10" key="1">
    <citation type="submission" date="2016-11" db="EMBL/GenBank/DDBJ databases">
        <authorList>
            <person name="Varghese N."/>
            <person name="Submissions S."/>
        </authorList>
    </citation>
    <scope>NUCLEOTIDE SEQUENCE [LARGE SCALE GENOMIC DNA]</scope>
    <source>
        <strain evidence="10">DSM 12395</strain>
    </source>
</reference>
<dbReference type="EMBL" id="FQUY01000011">
    <property type="protein sequence ID" value="SHF08727.1"/>
    <property type="molecule type" value="Genomic_DNA"/>
</dbReference>
<feature type="domain" description="Glycine transporter" evidence="8">
    <location>
        <begin position="6"/>
        <end position="80"/>
    </location>
</feature>
<evidence type="ECO:0000313" key="10">
    <source>
        <dbReference type="Proteomes" id="UP000184148"/>
    </source>
</evidence>
<evidence type="ECO:0000313" key="9">
    <source>
        <dbReference type="EMBL" id="SHF08727.1"/>
    </source>
</evidence>
<dbReference type="STRING" id="1121429.SAMN02745133_01795"/>
<accession>A0A1M4YT17</accession>
<keyword evidence="4 7" id="KW-0812">Transmembrane</keyword>
<comment type="similarity">
    <text evidence="2">Belongs to the UPF0126 family.</text>
</comment>
<evidence type="ECO:0000256" key="4">
    <source>
        <dbReference type="ARBA" id="ARBA00022692"/>
    </source>
</evidence>
<dbReference type="AlphaFoldDB" id="A0A1M4YT17"/>
<evidence type="ECO:0000256" key="7">
    <source>
        <dbReference type="SAM" id="Phobius"/>
    </source>
</evidence>
<evidence type="ECO:0000256" key="3">
    <source>
        <dbReference type="ARBA" id="ARBA00022475"/>
    </source>
</evidence>
<feature type="domain" description="Glycine transporter" evidence="8">
    <location>
        <begin position="92"/>
        <end position="165"/>
    </location>
</feature>
<keyword evidence="10" id="KW-1185">Reference proteome</keyword>
<keyword evidence="5 7" id="KW-1133">Transmembrane helix</keyword>
<protein>
    <submittedName>
        <fullName evidence="9">Uncharacterized membrane protein YeiH</fullName>
    </submittedName>
</protein>
<comment type="subcellular location">
    <subcellularLocation>
        <location evidence="1">Cell membrane</location>
        <topology evidence="1">Multi-pass membrane protein</topology>
    </subcellularLocation>
</comment>
<dbReference type="PANTHER" id="PTHR30506:SF3">
    <property type="entry name" value="UPF0126 INNER MEMBRANE PROTEIN YADS-RELATED"/>
    <property type="match status" value="1"/>
</dbReference>
<dbReference type="Pfam" id="PF03458">
    <property type="entry name" value="Gly_transporter"/>
    <property type="match status" value="2"/>
</dbReference>
<dbReference type="PANTHER" id="PTHR30506">
    <property type="entry name" value="INNER MEMBRANE PROTEIN"/>
    <property type="match status" value="1"/>
</dbReference>
<name>A0A1M4YT17_9FIRM</name>
<organism evidence="9 10">
    <name type="scientific">Desulforamulus putei DSM 12395</name>
    <dbReference type="NCBI Taxonomy" id="1121429"/>
    <lineage>
        <taxon>Bacteria</taxon>
        <taxon>Bacillati</taxon>
        <taxon>Bacillota</taxon>
        <taxon>Clostridia</taxon>
        <taxon>Eubacteriales</taxon>
        <taxon>Peptococcaceae</taxon>
        <taxon>Desulforamulus</taxon>
    </lineage>
</organism>
<evidence type="ECO:0000256" key="1">
    <source>
        <dbReference type="ARBA" id="ARBA00004651"/>
    </source>
</evidence>
<dbReference type="InterPro" id="IPR005115">
    <property type="entry name" value="Gly_transporter"/>
</dbReference>
<feature type="transmembrane region" description="Helical" evidence="7">
    <location>
        <begin position="149"/>
        <end position="167"/>
    </location>
</feature>
<dbReference type="RefSeq" id="WP_238457001.1">
    <property type="nucleotide sequence ID" value="NZ_FQUY01000011.1"/>
</dbReference>
<feature type="transmembrane region" description="Helical" evidence="7">
    <location>
        <begin position="90"/>
        <end position="110"/>
    </location>
</feature>
<sequence length="197" mass="21294">MTILYFLDLLGTFAFALSGALAAIKKEMDLFGVVVLALVTAIGGGTTRDVLLGNTPVFILNEPIYIYVSLAGAVCTFLFYRSFFKINSIILIVDALGLGTFVCIGVSMALEAGISFAGAVMMGVITAVMGGIIRDVLSGEVPSVLTRDFYAMTCVVGGILYIVLYRQNVSPNVVMPFNHHLYFYLTTDGHPVQMEFY</sequence>
<evidence type="ECO:0000256" key="6">
    <source>
        <dbReference type="ARBA" id="ARBA00023136"/>
    </source>
</evidence>
<feature type="transmembrane region" description="Helical" evidence="7">
    <location>
        <begin position="116"/>
        <end position="137"/>
    </location>
</feature>
<keyword evidence="3" id="KW-1003">Cell membrane</keyword>